<keyword evidence="2" id="KW-1185">Reference proteome</keyword>
<organism evidence="1 2">
    <name type="scientific">Curtobacterium subtropicum</name>
    <dbReference type="NCBI Taxonomy" id="3055138"/>
    <lineage>
        <taxon>Bacteria</taxon>
        <taxon>Bacillati</taxon>
        <taxon>Actinomycetota</taxon>
        <taxon>Actinomycetes</taxon>
        <taxon>Micrococcales</taxon>
        <taxon>Microbacteriaceae</taxon>
        <taxon>Curtobacterium</taxon>
    </lineage>
</organism>
<protein>
    <submittedName>
        <fullName evidence="1">Uncharacterized protein</fullName>
    </submittedName>
</protein>
<dbReference type="EMBL" id="JAUCMM010000003">
    <property type="protein sequence ID" value="MDM7887976.1"/>
    <property type="molecule type" value="Genomic_DNA"/>
</dbReference>
<reference evidence="1 2" key="1">
    <citation type="submission" date="2023-06" db="EMBL/GenBank/DDBJ databases">
        <authorList>
            <person name="Feng G."/>
            <person name="Li J."/>
            <person name="Zhu H."/>
        </authorList>
    </citation>
    <scope>NUCLEOTIDE SEQUENCE [LARGE SCALE GENOMIC DNA]</scope>
    <source>
        <strain evidence="1 2">RHCJP20</strain>
    </source>
</reference>
<accession>A0ABT7TEG4</accession>
<proteinExistence type="predicted"/>
<name>A0ABT7TEG4_9MICO</name>
<evidence type="ECO:0000313" key="1">
    <source>
        <dbReference type="EMBL" id="MDM7887976.1"/>
    </source>
</evidence>
<evidence type="ECO:0000313" key="2">
    <source>
        <dbReference type="Proteomes" id="UP001235720"/>
    </source>
</evidence>
<dbReference type="RefSeq" id="WP_289469678.1">
    <property type="nucleotide sequence ID" value="NZ_JAUCMM010000003.1"/>
</dbReference>
<comment type="caution">
    <text evidence="1">The sequence shown here is derived from an EMBL/GenBank/DDBJ whole genome shotgun (WGS) entry which is preliminary data.</text>
</comment>
<sequence>MSAALLDQLRGDPTEWHRRGMSAPTDIDRIVADRLGARYTTTARATEPSYADFFVAA</sequence>
<gene>
    <name evidence="1" type="ORF">QUG98_05860</name>
</gene>
<dbReference type="Proteomes" id="UP001235720">
    <property type="component" value="Unassembled WGS sequence"/>
</dbReference>